<evidence type="ECO:0000256" key="3">
    <source>
        <dbReference type="ARBA" id="ARBA00022839"/>
    </source>
</evidence>
<proteinExistence type="predicted"/>
<name>A0A1C5ABZ6_9ACTN</name>
<dbReference type="GO" id="GO:0003676">
    <property type="term" value="F:nucleic acid binding"/>
    <property type="evidence" value="ECO:0007669"/>
    <property type="project" value="InterPro"/>
</dbReference>
<protein>
    <submittedName>
        <fullName evidence="4">3'-5' exonuclease</fullName>
    </submittedName>
</protein>
<dbReference type="Gene3D" id="3.30.420.10">
    <property type="entry name" value="Ribonuclease H-like superfamily/Ribonuclease H"/>
    <property type="match status" value="1"/>
</dbReference>
<dbReference type="PANTHER" id="PTHR30231:SF4">
    <property type="entry name" value="PROTEIN NEN2"/>
    <property type="match status" value="1"/>
</dbReference>
<dbReference type="GO" id="GO:0005829">
    <property type="term" value="C:cytosol"/>
    <property type="evidence" value="ECO:0007669"/>
    <property type="project" value="TreeGrafter"/>
</dbReference>
<keyword evidence="1" id="KW-0540">Nuclease</keyword>
<evidence type="ECO:0000256" key="1">
    <source>
        <dbReference type="ARBA" id="ARBA00022722"/>
    </source>
</evidence>
<dbReference type="InterPro" id="IPR012337">
    <property type="entry name" value="RNaseH-like_sf"/>
</dbReference>
<organism evidence="4 5">
    <name type="scientific">Micromonospora matsumotoense</name>
    <dbReference type="NCBI Taxonomy" id="121616"/>
    <lineage>
        <taxon>Bacteria</taxon>
        <taxon>Bacillati</taxon>
        <taxon>Actinomycetota</taxon>
        <taxon>Actinomycetes</taxon>
        <taxon>Micromonosporales</taxon>
        <taxon>Micromonosporaceae</taxon>
        <taxon>Micromonospora</taxon>
    </lineage>
</organism>
<evidence type="ECO:0000256" key="2">
    <source>
        <dbReference type="ARBA" id="ARBA00022801"/>
    </source>
</evidence>
<sequence>MKSGQRRRIALARDSRRSTMSMLKANRRRRERMAHDGTQAVAVSSAPRPSVLPSVLADRINGRYLVGHNINVDWRLLHRQVPGIQPAGLIDTLRLARTLATGRPHSLASLIDALGLTDHVNAAAPGSQPHRALWDTIAAAMLLPKLINKRWAAPPTITELVAVAGIPTTPARQTPSHTPQPALF</sequence>
<dbReference type="GO" id="GO:0008408">
    <property type="term" value="F:3'-5' exonuclease activity"/>
    <property type="evidence" value="ECO:0007669"/>
    <property type="project" value="TreeGrafter"/>
</dbReference>
<dbReference type="Proteomes" id="UP000198797">
    <property type="component" value="Unassembled WGS sequence"/>
</dbReference>
<dbReference type="EMBL" id="FMCU01000015">
    <property type="protein sequence ID" value="SCF42782.1"/>
    <property type="molecule type" value="Genomic_DNA"/>
</dbReference>
<dbReference type="SUPFAM" id="SSF53098">
    <property type="entry name" value="Ribonuclease H-like"/>
    <property type="match status" value="1"/>
</dbReference>
<accession>A0A1C5ABZ6</accession>
<dbReference type="STRING" id="121616.GA0070216_115123"/>
<dbReference type="AlphaFoldDB" id="A0A1C5ABZ6"/>
<keyword evidence="3 4" id="KW-0269">Exonuclease</keyword>
<evidence type="ECO:0000313" key="4">
    <source>
        <dbReference type="EMBL" id="SCF42782.1"/>
    </source>
</evidence>
<reference evidence="5" key="1">
    <citation type="submission" date="2016-06" db="EMBL/GenBank/DDBJ databases">
        <authorList>
            <person name="Varghese N."/>
            <person name="Submissions Spin"/>
        </authorList>
    </citation>
    <scope>NUCLEOTIDE SEQUENCE [LARGE SCALE GENOMIC DNA]</scope>
    <source>
        <strain evidence="5">DSM 44100</strain>
    </source>
</reference>
<evidence type="ECO:0000313" key="5">
    <source>
        <dbReference type="Proteomes" id="UP000198797"/>
    </source>
</evidence>
<gene>
    <name evidence="4" type="ORF">GA0070216_115123</name>
</gene>
<dbReference type="PANTHER" id="PTHR30231">
    <property type="entry name" value="DNA POLYMERASE III SUBUNIT EPSILON"/>
    <property type="match status" value="1"/>
</dbReference>
<dbReference type="InterPro" id="IPR036397">
    <property type="entry name" value="RNaseH_sf"/>
</dbReference>
<keyword evidence="5" id="KW-1185">Reference proteome</keyword>
<keyword evidence="2" id="KW-0378">Hydrolase</keyword>